<keyword evidence="2" id="KW-1185">Reference proteome</keyword>
<name>A0ABQ1GK68_9BACL</name>
<sequence>MLMEIGKTWVKKAKTVQLSKGRADTGISEQGVKTVLSSDHFGISLTLDKMK</sequence>
<dbReference type="EMBL" id="BMEX01000005">
    <property type="protein sequence ID" value="GGA45439.1"/>
    <property type="molecule type" value="Genomic_DNA"/>
</dbReference>
<evidence type="ECO:0000313" key="2">
    <source>
        <dbReference type="Proteomes" id="UP000617979"/>
    </source>
</evidence>
<dbReference type="Proteomes" id="UP000617979">
    <property type="component" value="Unassembled WGS sequence"/>
</dbReference>
<gene>
    <name evidence="1" type="ORF">GCM10007416_18210</name>
</gene>
<proteinExistence type="predicted"/>
<organism evidence="1 2">
    <name type="scientific">Kroppenstedtia guangzhouensis</name>
    <dbReference type="NCBI Taxonomy" id="1274356"/>
    <lineage>
        <taxon>Bacteria</taxon>
        <taxon>Bacillati</taxon>
        <taxon>Bacillota</taxon>
        <taxon>Bacilli</taxon>
        <taxon>Bacillales</taxon>
        <taxon>Thermoactinomycetaceae</taxon>
        <taxon>Kroppenstedtia</taxon>
    </lineage>
</organism>
<accession>A0ABQ1GK68</accession>
<comment type="caution">
    <text evidence="1">The sequence shown here is derived from an EMBL/GenBank/DDBJ whole genome shotgun (WGS) entry which is preliminary data.</text>
</comment>
<evidence type="ECO:0000313" key="1">
    <source>
        <dbReference type="EMBL" id="GGA45439.1"/>
    </source>
</evidence>
<protein>
    <submittedName>
        <fullName evidence="1">Uncharacterized protein</fullName>
    </submittedName>
</protein>
<reference evidence="2" key="1">
    <citation type="journal article" date="2019" name="Int. J. Syst. Evol. Microbiol.">
        <title>The Global Catalogue of Microorganisms (GCM) 10K type strain sequencing project: providing services to taxonomists for standard genome sequencing and annotation.</title>
        <authorList>
            <consortium name="The Broad Institute Genomics Platform"/>
            <consortium name="The Broad Institute Genome Sequencing Center for Infectious Disease"/>
            <person name="Wu L."/>
            <person name="Ma J."/>
        </authorList>
    </citation>
    <scope>NUCLEOTIDE SEQUENCE [LARGE SCALE GENOMIC DNA]</scope>
    <source>
        <strain evidence="2">CGMCC 1.12404</strain>
    </source>
</reference>